<evidence type="ECO:0000313" key="5">
    <source>
        <dbReference type="EMBL" id="ODS02961.1"/>
    </source>
</evidence>
<evidence type="ECO:0000256" key="2">
    <source>
        <dbReference type="ARBA" id="ARBA00023125"/>
    </source>
</evidence>
<reference evidence="5 6" key="1">
    <citation type="journal article" date="2016" name="Environ. Microbiol.">
        <title>New Methyloceanibacter diversity from North Sea sediments includes methanotroph containing solely the soluble methane monooxygenase.</title>
        <authorList>
            <person name="Vekeman B."/>
            <person name="Kerckhof F.M."/>
            <person name="Cremers G."/>
            <person name="de Vos P."/>
            <person name="Vandamme P."/>
            <person name="Boon N."/>
            <person name="Op den Camp H.J."/>
            <person name="Heylen K."/>
        </authorList>
    </citation>
    <scope>NUCLEOTIDE SEQUENCE [LARGE SCALE GENOMIC DNA]</scope>
    <source>
        <strain evidence="5 6">R-67177</strain>
    </source>
</reference>
<dbReference type="GO" id="GO:0003677">
    <property type="term" value="F:DNA binding"/>
    <property type="evidence" value="ECO:0007669"/>
    <property type="project" value="UniProtKB-KW"/>
</dbReference>
<evidence type="ECO:0000256" key="1">
    <source>
        <dbReference type="ARBA" id="ARBA00023015"/>
    </source>
</evidence>
<dbReference type="SUPFAM" id="SSF46785">
    <property type="entry name" value="Winged helix' DNA-binding domain"/>
    <property type="match status" value="1"/>
</dbReference>
<dbReference type="PANTHER" id="PTHR43537">
    <property type="entry name" value="TRANSCRIPTIONAL REGULATOR, GNTR FAMILY"/>
    <property type="match status" value="1"/>
</dbReference>
<dbReference type="EMBL" id="LPWD01000191">
    <property type="protein sequence ID" value="ODS02961.1"/>
    <property type="molecule type" value="Genomic_DNA"/>
</dbReference>
<name>A0A1E3WAZ7_9HYPH</name>
<comment type="caution">
    <text evidence="5">The sequence shown here is derived from an EMBL/GenBank/DDBJ whole genome shotgun (WGS) entry which is preliminary data.</text>
</comment>
<dbReference type="Pfam" id="PF07729">
    <property type="entry name" value="FCD"/>
    <property type="match status" value="1"/>
</dbReference>
<feature type="domain" description="HTH gntR-type" evidence="4">
    <location>
        <begin position="15"/>
        <end position="83"/>
    </location>
</feature>
<proteinExistence type="predicted"/>
<gene>
    <name evidence="5" type="ORF">AUC71_12375</name>
</gene>
<dbReference type="PROSITE" id="PS50949">
    <property type="entry name" value="HTH_GNTR"/>
    <property type="match status" value="1"/>
</dbReference>
<keyword evidence="3" id="KW-0804">Transcription</keyword>
<keyword evidence="1" id="KW-0805">Transcription regulation</keyword>
<accession>A0A1E3WAZ7</accession>
<dbReference type="Pfam" id="PF00392">
    <property type="entry name" value="GntR"/>
    <property type="match status" value="1"/>
</dbReference>
<dbReference type="InterPro" id="IPR036390">
    <property type="entry name" value="WH_DNA-bd_sf"/>
</dbReference>
<dbReference type="Gene3D" id="1.20.120.530">
    <property type="entry name" value="GntR ligand-binding domain-like"/>
    <property type="match status" value="1"/>
</dbReference>
<dbReference type="SUPFAM" id="SSF48008">
    <property type="entry name" value="GntR ligand-binding domain-like"/>
    <property type="match status" value="1"/>
</dbReference>
<keyword evidence="2" id="KW-0238">DNA-binding</keyword>
<evidence type="ECO:0000313" key="6">
    <source>
        <dbReference type="Proteomes" id="UP000095042"/>
    </source>
</evidence>
<dbReference type="AlphaFoldDB" id="A0A1E3WAZ7"/>
<dbReference type="Gene3D" id="1.10.10.10">
    <property type="entry name" value="Winged helix-like DNA-binding domain superfamily/Winged helix DNA-binding domain"/>
    <property type="match status" value="1"/>
</dbReference>
<dbReference type="InterPro" id="IPR011711">
    <property type="entry name" value="GntR_C"/>
</dbReference>
<evidence type="ECO:0000259" key="4">
    <source>
        <dbReference type="PROSITE" id="PS50949"/>
    </source>
</evidence>
<dbReference type="SMART" id="SM00345">
    <property type="entry name" value="HTH_GNTR"/>
    <property type="match status" value="1"/>
</dbReference>
<dbReference type="PANTHER" id="PTHR43537:SF5">
    <property type="entry name" value="UXU OPERON TRANSCRIPTIONAL REGULATOR"/>
    <property type="match status" value="1"/>
</dbReference>
<dbReference type="CDD" id="cd07377">
    <property type="entry name" value="WHTH_GntR"/>
    <property type="match status" value="1"/>
</dbReference>
<dbReference type="InterPro" id="IPR036388">
    <property type="entry name" value="WH-like_DNA-bd_sf"/>
</dbReference>
<dbReference type="InterPro" id="IPR008920">
    <property type="entry name" value="TF_FadR/GntR_C"/>
</dbReference>
<protein>
    <recommendedName>
        <fullName evidence="4">HTH gntR-type domain-containing protein</fullName>
    </recommendedName>
</protein>
<dbReference type="SMART" id="SM00895">
    <property type="entry name" value="FCD"/>
    <property type="match status" value="1"/>
</dbReference>
<keyword evidence="6" id="KW-1185">Reference proteome</keyword>
<dbReference type="PRINTS" id="PR00035">
    <property type="entry name" value="HTHGNTR"/>
</dbReference>
<dbReference type="InterPro" id="IPR000524">
    <property type="entry name" value="Tscrpt_reg_HTH_GntR"/>
</dbReference>
<sequence length="192" mass="21386">MREAAAVLARLSKPISGVSAISAYLQRAIETGAYSEGEKLPPERQLAETFKAARSTVRRALDRLEKEGLVSRRLGSGTFVGGPVSAGKRTAHLIDEVSPLQLIEARLAVEPFTTRLAVLHATRRTLDEMDQVLAHAEATRDKDEFSKWDGEFHLLLARASANPLLINVYRQINHVRLHAQWDAMKEKILRRG</sequence>
<dbReference type="GO" id="GO:0003700">
    <property type="term" value="F:DNA-binding transcription factor activity"/>
    <property type="evidence" value="ECO:0007669"/>
    <property type="project" value="InterPro"/>
</dbReference>
<evidence type="ECO:0000256" key="3">
    <source>
        <dbReference type="ARBA" id="ARBA00023163"/>
    </source>
</evidence>
<organism evidence="5 6">
    <name type="scientific">Methyloceanibacter marginalis</name>
    <dbReference type="NCBI Taxonomy" id="1774971"/>
    <lineage>
        <taxon>Bacteria</taxon>
        <taxon>Pseudomonadati</taxon>
        <taxon>Pseudomonadota</taxon>
        <taxon>Alphaproteobacteria</taxon>
        <taxon>Hyphomicrobiales</taxon>
        <taxon>Hyphomicrobiaceae</taxon>
        <taxon>Methyloceanibacter</taxon>
    </lineage>
</organism>
<dbReference type="Proteomes" id="UP000095042">
    <property type="component" value="Unassembled WGS sequence"/>
</dbReference>